<gene>
    <name evidence="1" type="ORF">UY72_C0028G0010</name>
</gene>
<protein>
    <recommendedName>
        <fullName evidence="3">Methyltransferase domain-containing protein</fullName>
    </recommendedName>
</protein>
<dbReference type="SUPFAM" id="SSF53335">
    <property type="entry name" value="S-adenosyl-L-methionine-dependent methyltransferases"/>
    <property type="match status" value="1"/>
</dbReference>
<name>A0A0G1ZP81_9BACT</name>
<dbReference type="PANTHER" id="PTHR43861">
    <property type="entry name" value="TRANS-ACONITATE 2-METHYLTRANSFERASE-RELATED"/>
    <property type="match status" value="1"/>
</dbReference>
<dbReference type="AlphaFoldDB" id="A0A0G1ZP81"/>
<dbReference type="Gene3D" id="3.40.50.150">
    <property type="entry name" value="Vaccinia Virus protein VP39"/>
    <property type="match status" value="1"/>
</dbReference>
<accession>A0A0G1ZP81</accession>
<evidence type="ECO:0000313" key="1">
    <source>
        <dbReference type="EMBL" id="KKW29957.1"/>
    </source>
</evidence>
<evidence type="ECO:0008006" key="3">
    <source>
        <dbReference type="Google" id="ProtNLM"/>
    </source>
</evidence>
<sequence>MDQFLQKFIEAVPRVDSRKANVLDLGCGKGAATLELARQGFSVLAVDQQNRMLVDHDNITFIQEEIISWLRRLSPNAMFDGFLMRNLLQFMDEKTVRDELLPLVAEHVASDGVVGIQTFYLPAVPTFPRPHVSYWKVEELQRILADGTTILSAEEPDYHPDVRGEDRQFFITNFVVKNS</sequence>
<proteinExistence type="predicted"/>
<dbReference type="Pfam" id="PF13489">
    <property type="entry name" value="Methyltransf_23"/>
    <property type="match status" value="1"/>
</dbReference>
<organism evidence="1 2">
    <name type="scientific">Candidatus Uhrbacteria bacterium GW2011_GWD2_52_7</name>
    <dbReference type="NCBI Taxonomy" id="1618989"/>
    <lineage>
        <taxon>Bacteria</taxon>
        <taxon>Candidatus Uhriibacteriota</taxon>
    </lineage>
</organism>
<evidence type="ECO:0000313" key="2">
    <source>
        <dbReference type="Proteomes" id="UP000034846"/>
    </source>
</evidence>
<dbReference type="Proteomes" id="UP000034846">
    <property type="component" value="Unassembled WGS sequence"/>
</dbReference>
<dbReference type="EMBL" id="LCRD01000028">
    <property type="protein sequence ID" value="KKW29957.1"/>
    <property type="molecule type" value="Genomic_DNA"/>
</dbReference>
<reference evidence="1 2" key="1">
    <citation type="journal article" date="2015" name="Nature">
        <title>rRNA introns, odd ribosomes, and small enigmatic genomes across a large radiation of phyla.</title>
        <authorList>
            <person name="Brown C.T."/>
            <person name="Hug L.A."/>
            <person name="Thomas B.C."/>
            <person name="Sharon I."/>
            <person name="Castelle C.J."/>
            <person name="Singh A."/>
            <person name="Wilkins M.J."/>
            <person name="Williams K.H."/>
            <person name="Banfield J.F."/>
        </authorList>
    </citation>
    <scope>NUCLEOTIDE SEQUENCE [LARGE SCALE GENOMIC DNA]</scope>
</reference>
<dbReference type="CDD" id="cd02440">
    <property type="entry name" value="AdoMet_MTases"/>
    <property type="match status" value="1"/>
</dbReference>
<comment type="caution">
    <text evidence="1">The sequence shown here is derived from an EMBL/GenBank/DDBJ whole genome shotgun (WGS) entry which is preliminary data.</text>
</comment>
<dbReference type="InterPro" id="IPR029063">
    <property type="entry name" value="SAM-dependent_MTases_sf"/>
</dbReference>